<dbReference type="PANTHER" id="PTHR36169:SF1">
    <property type="entry name" value="ACETATE KINASE EUTQ"/>
    <property type="match status" value="1"/>
</dbReference>
<dbReference type="InterPro" id="IPR010424">
    <property type="entry name" value="EutQ"/>
</dbReference>
<dbReference type="AlphaFoldDB" id="A0A0U3SXQ4"/>
<dbReference type="PANTHER" id="PTHR36169">
    <property type="entry name" value="ETHANOLAMINE UTILIZATION PROTEIN EUTQ"/>
    <property type="match status" value="1"/>
</dbReference>
<reference evidence="1 2" key="1">
    <citation type="journal article" date="1991" name="Int. J. Syst. Bacteriol.">
        <title>Description of the erythromycin-producing bacterium Arthrobacter sp. strain NRRL B-3381 as Aeromicrobium erythreum gen. nov., sp. nov.</title>
        <authorList>
            <person name="Miller E.S."/>
            <person name="Woese C.R."/>
            <person name="Brenner S."/>
        </authorList>
    </citation>
    <scope>NUCLEOTIDE SEQUENCE [LARGE SCALE GENOMIC DNA]</scope>
    <source>
        <strain evidence="1 2">AR18</strain>
    </source>
</reference>
<dbReference type="EMBL" id="CP011502">
    <property type="protein sequence ID" value="ALX03322.1"/>
    <property type="molecule type" value="Genomic_DNA"/>
</dbReference>
<dbReference type="CDD" id="cd02228">
    <property type="entry name" value="cupin_EutQ"/>
    <property type="match status" value="1"/>
</dbReference>
<dbReference type="OrthoDB" id="3828611at2"/>
<proteinExistence type="predicted"/>
<dbReference type="InterPro" id="IPR011051">
    <property type="entry name" value="RmlC_Cupin_sf"/>
</dbReference>
<evidence type="ECO:0000313" key="1">
    <source>
        <dbReference type="EMBL" id="ALX03322.1"/>
    </source>
</evidence>
<dbReference type="SUPFAM" id="SSF51182">
    <property type="entry name" value="RmlC-like cupins"/>
    <property type="match status" value="1"/>
</dbReference>
<evidence type="ECO:0000313" key="2">
    <source>
        <dbReference type="Proteomes" id="UP000067689"/>
    </source>
</evidence>
<dbReference type="Proteomes" id="UP000067689">
    <property type="component" value="Chromosome"/>
</dbReference>
<gene>
    <name evidence="1" type="ORF">AERYTH_00700</name>
</gene>
<dbReference type="Pfam" id="PF06249">
    <property type="entry name" value="EutQ"/>
    <property type="match status" value="1"/>
</dbReference>
<sequence length="127" mass="14012">MTADTQTATSVPPFRVTADGHVGLPPMNVGSTLGFIGDVYENPDDSVMCSGYFELLHTDAPLEYVYDYDEMKVVLEGELHLVNLDTGQELVARRHDAIFFPRGSRIGFSTPDRALAFYTGHRDASLL</sequence>
<dbReference type="RefSeq" id="WP_067853284.1">
    <property type="nucleotide sequence ID" value="NZ_CP011502.1"/>
</dbReference>
<dbReference type="STRING" id="2041.AERYTH_00700"/>
<keyword evidence="2" id="KW-1185">Reference proteome</keyword>
<name>A0A0U3SXQ4_9ACTN</name>
<accession>A0A0U3SXQ4</accession>
<dbReference type="InterPro" id="IPR014710">
    <property type="entry name" value="RmlC-like_jellyroll"/>
</dbReference>
<organism evidence="1 2">
    <name type="scientific">Aeromicrobium erythreum</name>
    <dbReference type="NCBI Taxonomy" id="2041"/>
    <lineage>
        <taxon>Bacteria</taxon>
        <taxon>Bacillati</taxon>
        <taxon>Actinomycetota</taxon>
        <taxon>Actinomycetes</taxon>
        <taxon>Propionibacteriales</taxon>
        <taxon>Nocardioidaceae</taxon>
        <taxon>Aeromicrobium</taxon>
    </lineage>
</organism>
<protein>
    <submittedName>
        <fullName evidence="1">Ethanolamine utilization protein</fullName>
    </submittedName>
</protein>
<dbReference type="PATRIC" id="fig|2041.4.peg.142"/>
<dbReference type="KEGG" id="aer:AERYTH_00700"/>
<dbReference type="Gene3D" id="2.60.120.10">
    <property type="entry name" value="Jelly Rolls"/>
    <property type="match status" value="1"/>
</dbReference>